<reference evidence="15" key="1">
    <citation type="submission" date="2021-12" db="EMBL/GenBank/DDBJ databases">
        <authorList>
            <person name="King R."/>
        </authorList>
    </citation>
    <scope>NUCLEOTIDE SEQUENCE</scope>
</reference>
<keyword evidence="9" id="KW-0325">Glycoprotein</keyword>
<name>A0A9N8KYW7_CHRIL</name>
<gene>
    <name evidence="15" type="ORF">CINC_LOCUS11205</name>
</gene>
<keyword evidence="10" id="KW-0807">Transducer</keyword>
<evidence type="ECO:0000256" key="8">
    <source>
        <dbReference type="ARBA" id="ARBA00023170"/>
    </source>
</evidence>
<evidence type="ECO:0000256" key="2">
    <source>
        <dbReference type="ARBA" id="ARBA00010663"/>
    </source>
</evidence>
<evidence type="ECO:0000256" key="4">
    <source>
        <dbReference type="ARBA" id="ARBA00022692"/>
    </source>
</evidence>
<organism evidence="15 16">
    <name type="scientific">Chrysodeixis includens</name>
    <name type="common">Soybean looper</name>
    <name type="synonym">Pseudoplusia includens</name>
    <dbReference type="NCBI Taxonomy" id="689277"/>
    <lineage>
        <taxon>Eukaryota</taxon>
        <taxon>Metazoa</taxon>
        <taxon>Ecdysozoa</taxon>
        <taxon>Arthropoda</taxon>
        <taxon>Hexapoda</taxon>
        <taxon>Insecta</taxon>
        <taxon>Pterygota</taxon>
        <taxon>Neoptera</taxon>
        <taxon>Endopterygota</taxon>
        <taxon>Lepidoptera</taxon>
        <taxon>Glossata</taxon>
        <taxon>Ditrysia</taxon>
        <taxon>Noctuoidea</taxon>
        <taxon>Noctuidae</taxon>
        <taxon>Plusiinae</taxon>
        <taxon>Chrysodeixis</taxon>
    </lineage>
</organism>
<dbReference type="GO" id="GO:0007189">
    <property type="term" value="P:adenylate cyclase-activating G protein-coupled receptor signaling pathway"/>
    <property type="evidence" value="ECO:0007669"/>
    <property type="project" value="TreeGrafter"/>
</dbReference>
<keyword evidence="5 12" id="KW-1133">Transmembrane helix</keyword>
<feature type="signal peptide" evidence="13">
    <location>
        <begin position="1"/>
        <end position="21"/>
    </location>
</feature>
<evidence type="ECO:0000256" key="1">
    <source>
        <dbReference type="ARBA" id="ARBA00004651"/>
    </source>
</evidence>
<evidence type="ECO:0000256" key="9">
    <source>
        <dbReference type="ARBA" id="ARBA00023180"/>
    </source>
</evidence>
<evidence type="ECO:0000256" key="7">
    <source>
        <dbReference type="ARBA" id="ARBA00023136"/>
    </source>
</evidence>
<dbReference type="GO" id="GO:0004930">
    <property type="term" value="F:G protein-coupled receptor activity"/>
    <property type="evidence" value="ECO:0007669"/>
    <property type="project" value="UniProtKB-KW"/>
</dbReference>
<dbReference type="InterPro" id="IPR017452">
    <property type="entry name" value="GPCR_Rhodpsn_7TM"/>
</dbReference>
<keyword evidence="3" id="KW-1003">Cell membrane</keyword>
<evidence type="ECO:0000256" key="10">
    <source>
        <dbReference type="ARBA" id="ARBA00023224"/>
    </source>
</evidence>
<keyword evidence="4 12" id="KW-0812">Transmembrane</keyword>
<dbReference type="InterPro" id="IPR000276">
    <property type="entry name" value="GPCR_Rhodpsn"/>
</dbReference>
<evidence type="ECO:0000256" key="5">
    <source>
        <dbReference type="ARBA" id="ARBA00022989"/>
    </source>
</evidence>
<keyword evidence="16" id="KW-1185">Reference proteome</keyword>
<sequence length="843" mass="90398">MDNRTFLCLLILCCTASYIQCGRFGGRSSSRGGSRSSHSSWGKSWGSSSSSYSKPSSSWGSSSSSHGYPSSSSGLSGSSSSSHSYPSSSSSGTSWWSSGSSSYPSSSSGLSGSGKSSNTKPSSSWWSSGSSYPSSSSGLSGSGTSLSNKPSSSSGSSWWSTGSASYPSSSSGLSGSGKSSNIKPSSYPSSSSGLSGSGKSSNIKPSSYPSSSSGLSGSSSHSYPSGSTGLSGSGSRPSSTGSHSYPSSSTGFSGSQSTYGKNNYKPYDSSYKPSHSYNSYGGHSTSYNHGTHYYPPLSVPYPVPAYHTAPQYVYITEYRNSNSRYGDLLTGLTLYNLGRSHSHYHNHYYHDDYYRQRYYGSSSSAPYSGQLGEKASCLLKVKENDKVEILKIPCEIVSTFTQDSKKVTPSSKTQVNQTVCTTTTTMINNTVPINSSVATMTNNTMSLNATSFNTTSNSSVIVPTTNSLVTTNTTMVNVTVCTANTTVIDPLTKTGPPVNSKNMECVVEIRTGGSFLQNTVDCSTLIAYARMPEPKKSSSIISVCWVSGAGVGLLPLFGWHSGQSTPGCYFVEVMDYNYLLFLYFATIVTPSVLLAAFYAHIYRVVVKQLSEVMTVDGCRGRNPGGGTMLRVLGAAQKREVKATQNLAIIVFFFIICWIPLYTVNAIKAFMPELDIPNPLTYICIIVSHLNSAINPFLYAYHLKDFRAALKGLLCTIVGRGVTIQATYRPPIPVRRPALERCNALRERPKIYVNSPVWLRQKEAELSITEENNRAVTAVTPVVPDVEPFINRVGEGSSGCHTPEGRDSEAGPYLIETSEERCQSPYRRVEELIRRVRSASADHS</sequence>
<dbReference type="PRINTS" id="PR00237">
    <property type="entry name" value="GPCRRHODOPSN"/>
</dbReference>
<dbReference type="GO" id="GO:0001973">
    <property type="term" value="P:G protein-coupled adenosine receptor signaling pathway"/>
    <property type="evidence" value="ECO:0007669"/>
    <property type="project" value="TreeGrafter"/>
</dbReference>
<evidence type="ECO:0000256" key="13">
    <source>
        <dbReference type="SAM" id="SignalP"/>
    </source>
</evidence>
<comment type="similarity">
    <text evidence="2">Belongs to the G-protein coupled receptor 1 family.</text>
</comment>
<evidence type="ECO:0000256" key="12">
    <source>
        <dbReference type="SAM" id="Phobius"/>
    </source>
</evidence>
<feature type="region of interest" description="Disordered" evidence="11">
    <location>
        <begin position="26"/>
        <end position="257"/>
    </location>
</feature>
<evidence type="ECO:0000259" key="14">
    <source>
        <dbReference type="PROSITE" id="PS50262"/>
    </source>
</evidence>
<dbReference type="Pfam" id="PF00001">
    <property type="entry name" value="7tm_1"/>
    <property type="match status" value="1"/>
</dbReference>
<feature type="chain" id="PRO_5040141117" description="G-protein coupled receptors family 1 profile domain-containing protein" evidence="13">
    <location>
        <begin position="22"/>
        <end position="843"/>
    </location>
</feature>
<accession>A0A9N8KYW7</accession>
<dbReference type="SUPFAM" id="SSF81321">
    <property type="entry name" value="Family A G protein-coupled receptor-like"/>
    <property type="match status" value="1"/>
</dbReference>
<dbReference type="PROSITE" id="PS50262">
    <property type="entry name" value="G_PROTEIN_RECEP_F1_2"/>
    <property type="match status" value="1"/>
</dbReference>
<dbReference type="Gene3D" id="1.20.1070.10">
    <property type="entry name" value="Rhodopsin 7-helix transmembrane proteins"/>
    <property type="match status" value="1"/>
</dbReference>
<evidence type="ECO:0000256" key="11">
    <source>
        <dbReference type="SAM" id="MobiDB-lite"/>
    </source>
</evidence>
<evidence type="ECO:0000313" key="16">
    <source>
        <dbReference type="Proteomes" id="UP001154114"/>
    </source>
</evidence>
<keyword evidence="6" id="KW-0297">G-protein coupled receptor</keyword>
<dbReference type="Proteomes" id="UP001154114">
    <property type="component" value="Chromosome 5"/>
</dbReference>
<dbReference type="AlphaFoldDB" id="A0A9N8KYW7"/>
<feature type="transmembrane region" description="Helical" evidence="12">
    <location>
        <begin position="578"/>
        <end position="599"/>
    </location>
</feature>
<feature type="transmembrane region" description="Helical" evidence="12">
    <location>
        <begin position="540"/>
        <end position="558"/>
    </location>
</feature>
<keyword evidence="8" id="KW-0675">Receptor</keyword>
<evidence type="ECO:0000256" key="3">
    <source>
        <dbReference type="ARBA" id="ARBA00022475"/>
    </source>
</evidence>
<evidence type="ECO:0000256" key="6">
    <source>
        <dbReference type="ARBA" id="ARBA00023040"/>
    </source>
</evidence>
<dbReference type="PANTHER" id="PTHR24246:SF27">
    <property type="entry name" value="ADENOSINE RECEPTOR, ISOFORM A"/>
    <property type="match status" value="1"/>
</dbReference>
<feature type="transmembrane region" description="Helical" evidence="12">
    <location>
        <begin position="678"/>
        <end position="700"/>
    </location>
</feature>
<dbReference type="GO" id="GO:0005886">
    <property type="term" value="C:plasma membrane"/>
    <property type="evidence" value="ECO:0007669"/>
    <property type="project" value="UniProtKB-SubCell"/>
</dbReference>
<keyword evidence="13" id="KW-0732">Signal</keyword>
<proteinExistence type="inferred from homology"/>
<dbReference type="EMBL" id="LR824008">
    <property type="protein sequence ID" value="CAD0196917.1"/>
    <property type="molecule type" value="Genomic_DNA"/>
</dbReference>
<dbReference type="OrthoDB" id="9445642at2759"/>
<keyword evidence="7 12" id="KW-0472">Membrane</keyword>
<dbReference type="PANTHER" id="PTHR24246">
    <property type="entry name" value="OLFACTORY RECEPTOR AND ADENOSINE RECEPTOR"/>
    <property type="match status" value="1"/>
</dbReference>
<feature type="domain" description="G-protein coupled receptors family 1 profile" evidence="14">
    <location>
        <begin position="526"/>
        <end position="698"/>
    </location>
</feature>
<comment type="subcellular location">
    <subcellularLocation>
        <location evidence="1">Cell membrane</location>
        <topology evidence="1">Multi-pass membrane protein</topology>
    </subcellularLocation>
</comment>
<evidence type="ECO:0000313" key="15">
    <source>
        <dbReference type="EMBL" id="CAD0196917.1"/>
    </source>
</evidence>
<protein>
    <recommendedName>
        <fullName evidence="14">G-protein coupled receptors family 1 profile domain-containing protein</fullName>
    </recommendedName>
</protein>
<feature type="transmembrane region" description="Helical" evidence="12">
    <location>
        <begin position="646"/>
        <end position="666"/>
    </location>
</feature>